<reference evidence="10" key="3">
    <citation type="submission" date="2025-09" db="UniProtKB">
        <authorList>
            <consortium name="Ensembl"/>
        </authorList>
    </citation>
    <scope>IDENTIFICATION</scope>
</reference>
<dbReference type="Pfam" id="PF00578">
    <property type="entry name" value="AhpC-TSA"/>
    <property type="match status" value="1"/>
</dbReference>
<evidence type="ECO:0000256" key="1">
    <source>
        <dbReference type="ARBA" id="ARBA00009796"/>
    </source>
</evidence>
<sequence length="124" mass="13521">SSSSRFAAAVTQHAPAFKGTAVVDGEFKELSLNDFKGKYLVLFFYPLDFTFVCPTEIVAFSNKANEFRDVNCEVVAVSVDSHFSHLAWINTPRKVGVEHLFRAFSAGAEVSVPSVPACVDSTVQ</sequence>
<comment type="catalytic activity">
    <reaction evidence="8">
        <text>a hydroperoxide + [thioredoxin]-dithiol = an alcohol + [thioredoxin]-disulfide + H2O</text>
        <dbReference type="Rhea" id="RHEA:62620"/>
        <dbReference type="Rhea" id="RHEA-COMP:10698"/>
        <dbReference type="Rhea" id="RHEA-COMP:10700"/>
        <dbReference type="ChEBI" id="CHEBI:15377"/>
        <dbReference type="ChEBI" id="CHEBI:29950"/>
        <dbReference type="ChEBI" id="CHEBI:30879"/>
        <dbReference type="ChEBI" id="CHEBI:35924"/>
        <dbReference type="ChEBI" id="CHEBI:50058"/>
        <dbReference type="EC" id="1.11.1.24"/>
    </reaction>
</comment>
<dbReference type="EC" id="1.11.1.24" evidence="2"/>
<dbReference type="GO" id="GO:0033554">
    <property type="term" value="P:cellular response to stress"/>
    <property type="evidence" value="ECO:0007669"/>
    <property type="project" value="TreeGrafter"/>
</dbReference>
<dbReference type="InterPro" id="IPR050217">
    <property type="entry name" value="Peroxiredoxin"/>
</dbReference>
<comment type="similarity">
    <text evidence="1">Belongs to the peroxiredoxin family. AhpC/Prx1 subfamily.</text>
</comment>
<feature type="domain" description="Thioredoxin" evidence="9">
    <location>
        <begin position="8"/>
        <end position="124"/>
    </location>
</feature>
<dbReference type="GO" id="GO:0006979">
    <property type="term" value="P:response to oxidative stress"/>
    <property type="evidence" value="ECO:0007669"/>
    <property type="project" value="TreeGrafter"/>
</dbReference>
<evidence type="ECO:0000313" key="10">
    <source>
        <dbReference type="Ensembl" id="ENSCUSP00005010336.1"/>
    </source>
</evidence>
<organism evidence="10 11">
    <name type="scientific">Catharus ustulatus</name>
    <name type="common">Russet-backed thrush</name>
    <name type="synonym">Hylocichla ustulatus</name>
    <dbReference type="NCBI Taxonomy" id="91951"/>
    <lineage>
        <taxon>Eukaryota</taxon>
        <taxon>Metazoa</taxon>
        <taxon>Chordata</taxon>
        <taxon>Craniata</taxon>
        <taxon>Vertebrata</taxon>
        <taxon>Euteleostomi</taxon>
        <taxon>Archelosauria</taxon>
        <taxon>Archosauria</taxon>
        <taxon>Dinosauria</taxon>
        <taxon>Saurischia</taxon>
        <taxon>Theropoda</taxon>
        <taxon>Coelurosauria</taxon>
        <taxon>Aves</taxon>
        <taxon>Neognathae</taxon>
        <taxon>Neoaves</taxon>
        <taxon>Telluraves</taxon>
        <taxon>Australaves</taxon>
        <taxon>Passeriformes</taxon>
        <taxon>Turdidae</taxon>
        <taxon>Catharus</taxon>
    </lineage>
</organism>
<reference evidence="10" key="1">
    <citation type="submission" date="2020-10" db="EMBL/GenBank/DDBJ databases">
        <title>Catharus ustulatus (Swainson's thrush) genome, bCatUst1, primary haplotype v2.</title>
        <authorList>
            <person name="Delmore K."/>
            <person name="Vafadar M."/>
            <person name="Formenti G."/>
            <person name="Chow W."/>
            <person name="Pelan S."/>
            <person name="Howe K."/>
            <person name="Rhie A."/>
            <person name="Mountcastle J."/>
            <person name="Haase B."/>
            <person name="Fedrigo O."/>
            <person name="Jarvis E.D."/>
        </authorList>
    </citation>
    <scope>NUCLEOTIDE SEQUENCE [LARGE SCALE GENOMIC DNA]</scope>
</reference>
<evidence type="ECO:0000256" key="2">
    <source>
        <dbReference type="ARBA" id="ARBA00013017"/>
    </source>
</evidence>
<name>A0A8C3UAC1_CATUS</name>
<dbReference type="PROSITE" id="PS51352">
    <property type="entry name" value="THIOREDOXIN_2"/>
    <property type="match status" value="1"/>
</dbReference>
<evidence type="ECO:0000313" key="11">
    <source>
        <dbReference type="Proteomes" id="UP000694563"/>
    </source>
</evidence>
<evidence type="ECO:0000259" key="9">
    <source>
        <dbReference type="PROSITE" id="PS51352"/>
    </source>
</evidence>
<evidence type="ECO:0000256" key="7">
    <source>
        <dbReference type="ARBA" id="ARBA00046731"/>
    </source>
</evidence>
<evidence type="ECO:0000256" key="3">
    <source>
        <dbReference type="ARBA" id="ARBA00023002"/>
    </source>
</evidence>
<dbReference type="InterPro" id="IPR036249">
    <property type="entry name" value="Thioredoxin-like_sf"/>
</dbReference>
<reference evidence="10" key="2">
    <citation type="submission" date="2025-08" db="UniProtKB">
        <authorList>
            <consortium name="Ensembl"/>
        </authorList>
    </citation>
    <scope>IDENTIFICATION</scope>
</reference>
<keyword evidence="11" id="KW-1185">Reference proteome</keyword>
<comment type="subunit">
    <text evidence="7">Homodimer; disulfide-linked, upon oxidation. 6 homodimers assemble to form a ring-like dodecamer. Interacts with NEK6. Interacts with LRRK2. Interacts with MAP3K13. Interacts with RPS6KC1 (via PX domain).</text>
</comment>
<dbReference type="Gene3D" id="3.40.30.10">
    <property type="entry name" value="Glutaredoxin"/>
    <property type="match status" value="1"/>
</dbReference>
<dbReference type="SUPFAM" id="SSF52833">
    <property type="entry name" value="Thioredoxin-like"/>
    <property type="match status" value="1"/>
</dbReference>
<dbReference type="GO" id="GO:0008379">
    <property type="term" value="F:thioredoxin peroxidase activity"/>
    <property type="evidence" value="ECO:0007669"/>
    <property type="project" value="TreeGrafter"/>
</dbReference>
<evidence type="ECO:0000256" key="8">
    <source>
        <dbReference type="ARBA" id="ARBA00049091"/>
    </source>
</evidence>
<dbReference type="Ensembl" id="ENSCUST00005010772.1">
    <property type="protein sequence ID" value="ENSCUSP00005010336.1"/>
    <property type="gene ID" value="ENSCUSG00005006570.1"/>
</dbReference>
<comment type="function">
    <text evidence="6">Thiol-specific peroxidase that catalyzes the reduction of hydrogen peroxide and organic hydroperoxides to water and alcohols, respectively. Plays a role in cell protection against oxidative stress by detoxifying peroxides. Acts synergistically with MAP3K13 to regulate the activation of NF-kappa-B in the cytosol. Required for the maintenance of physical strength.</text>
</comment>
<dbReference type="PANTHER" id="PTHR10681:SF128">
    <property type="entry name" value="THIOREDOXIN-DEPENDENT PEROXIDE REDUCTASE, MITOCHONDRIAL"/>
    <property type="match status" value="1"/>
</dbReference>
<dbReference type="InterPro" id="IPR013766">
    <property type="entry name" value="Thioredoxin_domain"/>
</dbReference>
<proteinExistence type="inferred from homology"/>
<evidence type="ECO:0000256" key="5">
    <source>
        <dbReference type="ARBA" id="ARBA00042158"/>
    </source>
</evidence>
<dbReference type="GO" id="GO:0045454">
    <property type="term" value="P:cell redox homeostasis"/>
    <property type="evidence" value="ECO:0007669"/>
    <property type="project" value="TreeGrafter"/>
</dbReference>
<dbReference type="PANTHER" id="PTHR10681">
    <property type="entry name" value="THIOREDOXIN PEROXIDASE"/>
    <property type="match status" value="1"/>
</dbReference>
<evidence type="ECO:0000256" key="4">
    <source>
        <dbReference type="ARBA" id="ARBA00040356"/>
    </source>
</evidence>
<dbReference type="InterPro" id="IPR000866">
    <property type="entry name" value="AhpC/TSA"/>
</dbReference>
<dbReference type="GO" id="GO:0042744">
    <property type="term" value="P:hydrogen peroxide catabolic process"/>
    <property type="evidence" value="ECO:0007669"/>
    <property type="project" value="TreeGrafter"/>
</dbReference>
<dbReference type="GO" id="GO:0005829">
    <property type="term" value="C:cytosol"/>
    <property type="evidence" value="ECO:0007669"/>
    <property type="project" value="TreeGrafter"/>
</dbReference>
<dbReference type="AlphaFoldDB" id="A0A8C3UAC1"/>
<keyword evidence="3" id="KW-0560">Oxidoreductase</keyword>
<dbReference type="GO" id="GO:0005739">
    <property type="term" value="C:mitochondrion"/>
    <property type="evidence" value="ECO:0007669"/>
    <property type="project" value="TreeGrafter"/>
</dbReference>
<accession>A0A8C3UAC1</accession>
<gene>
    <name evidence="10" type="primary">PRDX3</name>
</gene>
<protein>
    <recommendedName>
        <fullName evidence="4">Thioredoxin-dependent peroxide reductase, mitochondrial</fullName>
        <ecNumber evidence="2">1.11.1.24</ecNumber>
    </recommendedName>
    <alternativeName>
        <fullName evidence="5">Thioredoxin-dependent peroxiredoxin 3</fullName>
    </alternativeName>
</protein>
<evidence type="ECO:0000256" key="6">
    <source>
        <dbReference type="ARBA" id="ARBA00045559"/>
    </source>
</evidence>
<dbReference type="Proteomes" id="UP000694563">
    <property type="component" value="Chromosome 8"/>
</dbReference>